<protein>
    <submittedName>
        <fullName evidence="7">Aromatic ring-opening dioxygenase catalytic subunit (LigB family)</fullName>
    </submittedName>
</protein>
<dbReference type="PANTHER" id="PTHR30096">
    <property type="entry name" value="4,5-DOPA DIOXYGENASE EXTRADIOL-LIKE PROTEIN"/>
    <property type="match status" value="1"/>
</dbReference>
<evidence type="ECO:0000313" key="8">
    <source>
        <dbReference type="Proteomes" id="UP000240418"/>
    </source>
</evidence>
<accession>A0A2P8FBM6</accession>
<evidence type="ECO:0000313" key="7">
    <source>
        <dbReference type="EMBL" id="PSL19094.1"/>
    </source>
</evidence>
<organism evidence="7 8">
    <name type="scientific">Shimia abyssi</name>
    <dbReference type="NCBI Taxonomy" id="1662395"/>
    <lineage>
        <taxon>Bacteria</taxon>
        <taxon>Pseudomonadati</taxon>
        <taxon>Pseudomonadota</taxon>
        <taxon>Alphaproteobacteria</taxon>
        <taxon>Rhodobacterales</taxon>
        <taxon>Roseobacteraceae</taxon>
    </lineage>
</organism>
<gene>
    <name evidence="7" type="ORF">CLV88_10737</name>
</gene>
<keyword evidence="3" id="KW-0479">Metal-binding</keyword>
<name>A0A2P8FBM6_9RHOB</name>
<dbReference type="Proteomes" id="UP000240418">
    <property type="component" value="Unassembled WGS sequence"/>
</dbReference>
<evidence type="ECO:0000256" key="3">
    <source>
        <dbReference type="ARBA" id="ARBA00022723"/>
    </source>
</evidence>
<sequence>MSDRLPTYFISHGGGPWPWVPEMAAEFAPLAEALSLMPHQISQRPKAVLMISGHCEKDDFAVMSSPNPPMVYDYYNFPPHTYEVTYPAPGDPALAARVSNMITAAGLPSSLDPEMGYDHGTFVPMAVMYPEADIPLIQVSMRHNYNPTEHFALGRALDPLRNEGVLIVGSGLSYHNLRLFSPEAREPSHAFDTWLAATLARPAPERTQALLDWETAPSARVCHAKEDHFVPIFAALGAAEGEPATRVYHQTGIRGGVTASSYRFG</sequence>
<evidence type="ECO:0000256" key="2">
    <source>
        <dbReference type="ARBA" id="ARBA00007581"/>
    </source>
</evidence>
<dbReference type="GO" id="GO:0008198">
    <property type="term" value="F:ferrous iron binding"/>
    <property type="evidence" value="ECO:0007669"/>
    <property type="project" value="InterPro"/>
</dbReference>
<keyword evidence="8" id="KW-1185">Reference proteome</keyword>
<evidence type="ECO:0000256" key="5">
    <source>
        <dbReference type="ARBA" id="ARBA00023002"/>
    </source>
</evidence>
<dbReference type="GO" id="GO:0008270">
    <property type="term" value="F:zinc ion binding"/>
    <property type="evidence" value="ECO:0007669"/>
    <property type="project" value="InterPro"/>
</dbReference>
<dbReference type="PIRSF" id="PIRSF006157">
    <property type="entry name" value="Doxgns_DODA"/>
    <property type="match status" value="1"/>
</dbReference>
<dbReference type="Pfam" id="PF02900">
    <property type="entry name" value="LigB"/>
    <property type="match status" value="1"/>
</dbReference>
<feature type="domain" description="Extradiol ring-cleavage dioxygenase class III enzyme subunit B" evidence="6">
    <location>
        <begin position="42"/>
        <end position="264"/>
    </location>
</feature>
<dbReference type="CDD" id="cd07363">
    <property type="entry name" value="45_DOPA_Dioxygenase"/>
    <property type="match status" value="1"/>
</dbReference>
<comment type="cofactor">
    <cofactor evidence="1">
        <name>Zn(2+)</name>
        <dbReference type="ChEBI" id="CHEBI:29105"/>
    </cofactor>
</comment>
<evidence type="ECO:0000256" key="4">
    <source>
        <dbReference type="ARBA" id="ARBA00022833"/>
    </source>
</evidence>
<comment type="caution">
    <text evidence="7">The sequence shown here is derived from an EMBL/GenBank/DDBJ whole genome shotgun (WGS) entry which is preliminary data.</text>
</comment>
<reference evidence="7 8" key="1">
    <citation type="submission" date="2018-03" db="EMBL/GenBank/DDBJ databases">
        <title>Genomic Encyclopedia of Archaeal and Bacterial Type Strains, Phase II (KMG-II): from individual species to whole genera.</title>
        <authorList>
            <person name="Goeker M."/>
        </authorList>
    </citation>
    <scope>NUCLEOTIDE SEQUENCE [LARGE SCALE GENOMIC DNA]</scope>
    <source>
        <strain evidence="7 8">DSM 100673</strain>
    </source>
</reference>
<dbReference type="RefSeq" id="WP_106608718.1">
    <property type="nucleotide sequence ID" value="NZ_PYGJ01000007.1"/>
</dbReference>
<dbReference type="OrthoDB" id="9790889at2"/>
<keyword evidence="4" id="KW-0862">Zinc</keyword>
<dbReference type="AlphaFoldDB" id="A0A2P8FBM6"/>
<dbReference type="GO" id="GO:0016702">
    <property type="term" value="F:oxidoreductase activity, acting on single donors with incorporation of molecular oxygen, incorporation of two atoms of oxygen"/>
    <property type="evidence" value="ECO:0007669"/>
    <property type="project" value="UniProtKB-ARBA"/>
</dbReference>
<comment type="similarity">
    <text evidence="2">Belongs to the DODA-type extradiol aromatic ring-opening dioxygenase family.</text>
</comment>
<proteinExistence type="inferred from homology"/>
<dbReference type="PANTHER" id="PTHR30096:SF0">
    <property type="entry name" value="4,5-DOPA DIOXYGENASE EXTRADIOL-LIKE PROTEIN"/>
    <property type="match status" value="1"/>
</dbReference>
<evidence type="ECO:0000256" key="1">
    <source>
        <dbReference type="ARBA" id="ARBA00001947"/>
    </source>
</evidence>
<dbReference type="InterPro" id="IPR014436">
    <property type="entry name" value="Extradiol_dOase_DODA"/>
</dbReference>
<dbReference type="EMBL" id="PYGJ01000007">
    <property type="protein sequence ID" value="PSL19094.1"/>
    <property type="molecule type" value="Genomic_DNA"/>
</dbReference>
<keyword evidence="5" id="KW-0560">Oxidoreductase</keyword>
<dbReference type="InterPro" id="IPR004183">
    <property type="entry name" value="Xdiol_dOase_suB"/>
</dbReference>
<keyword evidence="7" id="KW-0223">Dioxygenase</keyword>
<dbReference type="Gene3D" id="3.40.830.10">
    <property type="entry name" value="LigB-like"/>
    <property type="match status" value="1"/>
</dbReference>
<dbReference type="SUPFAM" id="SSF53213">
    <property type="entry name" value="LigB-like"/>
    <property type="match status" value="1"/>
</dbReference>
<evidence type="ECO:0000259" key="6">
    <source>
        <dbReference type="Pfam" id="PF02900"/>
    </source>
</evidence>